<evidence type="ECO:0000313" key="1">
    <source>
        <dbReference type="EMBL" id="KAG0563012.1"/>
    </source>
</evidence>
<protein>
    <submittedName>
        <fullName evidence="1">Uncharacterized protein</fullName>
    </submittedName>
</protein>
<reference evidence="1" key="1">
    <citation type="submission" date="2020-06" db="EMBL/GenBank/DDBJ databases">
        <title>WGS assembly of Ceratodon purpureus strain R40.</title>
        <authorList>
            <person name="Carey S.B."/>
            <person name="Jenkins J."/>
            <person name="Shu S."/>
            <person name="Lovell J.T."/>
            <person name="Sreedasyam A."/>
            <person name="Maumus F."/>
            <person name="Tiley G.P."/>
            <person name="Fernandez-Pozo N."/>
            <person name="Barry K."/>
            <person name="Chen C."/>
            <person name="Wang M."/>
            <person name="Lipzen A."/>
            <person name="Daum C."/>
            <person name="Saski C.A."/>
            <person name="Payton A.C."/>
            <person name="Mcbreen J.C."/>
            <person name="Conrad R.E."/>
            <person name="Kollar L.M."/>
            <person name="Olsson S."/>
            <person name="Huttunen S."/>
            <person name="Landis J.B."/>
            <person name="Wickett N.J."/>
            <person name="Johnson M.G."/>
            <person name="Rensing S.A."/>
            <person name="Grimwood J."/>
            <person name="Schmutz J."/>
            <person name="Mcdaniel S.F."/>
        </authorList>
    </citation>
    <scope>NUCLEOTIDE SEQUENCE</scope>
    <source>
        <strain evidence="1">R40</strain>
    </source>
</reference>
<accession>A0A8T0H1M6</accession>
<dbReference type="EMBL" id="CM026430">
    <property type="protein sequence ID" value="KAG0563012.1"/>
    <property type="molecule type" value="Genomic_DNA"/>
</dbReference>
<proteinExistence type="predicted"/>
<dbReference type="Proteomes" id="UP000822688">
    <property type="component" value="Chromosome 9"/>
</dbReference>
<keyword evidence="2" id="KW-1185">Reference proteome</keyword>
<comment type="caution">
    <text evidence="1">The sequence shown here is derived from an EMBL/GenBank/DDBJ whole genome shotgun (WGS) entry which is preliminary data.</text>
</comment>
<organism evidence="1 2">
    <name type="scientific">Ceratodon purpureus</name>
    <name type="common">Fire moss</name>
    <name type="synonym">Dicranum purpureum</name>
    <dbReference type="NCBI Taxonomy" id="3225"/>
    <lineage>
        <taxon>Eukaryota</taxon>
        <taxon>Viridiplantae</taxon>
        <taxon>Streptophyta</taxon>
        <taxon>Embryophyta</taxon>
        <taxon>Bryophyta</taxon>
        <taxon>Bryophytina</taxon>
        <taxon>Bryopsida</taxon>
        <taxon>Dicranidae</taxon>
        <taxon>Pseudoditrichales</taxon>
        <taxon>Ditrichaceae</taxon>
        <taxon>Ceratodon</taxon>
    </lineage>
</organism>
<name>A0A8T0H1M6_CERPU</name>
<gene>
    <name evidence="1" type="ORF">KC19_9G189800</name>
</gene>
<evidence type="ECO:0000313" key="2">
    <source>
        <dbReference type="Proteomes" id="UP000822688"/>
    </source>
</evidence>
<sequence length="49" mass="5681">MLLIKSLFLSSGLFICVNKVLDRKSAEFHKWLSGYSVLNALKIWVRLEL</sequence>
<dbReference type="AlphaFoldDB" id="A0A8T0H1M6"/>